<gene>
    <name evidence="3" type="ORF">LX64_03364</name>
</gene>
<feature type="transmembrane region" description="Helical" evidence="1">
    <location>
        <begin position="82"/>
        <end position="105"/>
    </location>
</feature>
<dbReference type="InterPro" id="IPR036890">
    <property type="entry name" value="HATPase_C_sf"/>
</dbReference>
<comment type="caution">
    <text evidence="3">The sequence shown here is derived from an EMBL/GenBank/DDBJ whole genome shotgun (WGS) entry which is preliminary data.</text>
</comment>
<keyword evidence="3" id="KW-0808">Transferase</keyword>
<evidence type="ECO:0000313" key="4">
    <source>
        <dbReference type="Proteomes" id="UP000249547"/>
    </source>
</evidence>
<dbReference type="GO" id="GO:0016020">
    <property type="term" value="C:membrane"/>
    <property type="evidence" value="ECO:0007669"/>
    <property type="project" value="InterPro"/>
</dbReference>
<keyword evidence="1" id="KW-0472">Membrane</keyword>
<dbReference type="Proteomes" id="UP000249547">
    <property type="component" value="Unassembled WGS sequence"/>
</dbReference>
<evidence type="ECO:0000256" key="1">
    <source>
        <dbReference type="SAM" id="Phobius"/>
    </source>
</evidence>
<feature type="transmembrane region" description="Helical" evidence="1">
    <location>
        <begin position="128"/>
        <end position="150"/>
    </location>
</feature>
<dbReference type="AlphaFoldDB" id="A0A327QFF8"/>
<evidence type="ECO:0000313" key="3">
    <source>
        <dbReference type="EMBL" id="RAJ02352.1"/>
    </source>
</evidence>
<organism evidence="3 4">
    <name type="scientific">Chitinophaga skermanii</name>
    <dbReference type="NCBI Taxonomy" id="331697"/>
    <lineage>
        <taxon>Bacteria</taxon>
        <taxon>Pseudomonadati</taxon>
        <taxon>Bacteroidota</taxon>
        <taxon>Chitinophagia</taxon>
        <taxon>Chitinophagales</taxon>
        <taxon>Chitinophagaceae</taxon>
        <taxon>Chitinophaga</taxon>
    </lineage>
</organism>
<dbReference type="InterPro" id="IPR050640">
    <property type="entry name" value="Bact_2-comp_sensor_kinase"/>
</dbReference>
<feature type="domain" description="Signal transduction histidine kinase internal region" evidence="2">
    <location>
        <begin position="171"/>
        <end position="249"/>
    </location>
</feature>
<feature type="transmembrane region" description="Helical" evidence="1">
    <location>
        <begin position="52"/>
        <end position="70"/>
    </location>
</feature>
<reference evidence="3 4" key="1">
    <citation type="submission" date="2018-06" db="EMBL/GenBank/DDBJ databases">
        <title>Genomic Encyclopedia of Archaeal and Bacterial Type Strains, Phase II (KMG-II): from individual species to whole genera.</title>
        <authorList>
            <person name="Goeker M."/>
        </authorList>
    </citation>
    <scope>NUCLEOTIDE SEQUENCE [LARGE SCALE GENOMIC DNA]</scope>
    <source>
        <strain evidence="3 4">DSM 23857</strain>
    </source>
</reference>
<dbReference type="PANTHER" id="PTHR34220:SF7">
    <property type="entry name" value="SENSOR HISTIDINE KINASE YPDA"/>
    <property type="match status" value="1"/>
</dbReference>
<dbReference type="InterPro" id="IPR010559">
    <property type="entry name" value="Sig_transdc_His_kin_internal"/>
</dbReference>
<proteinExistence type="predicted"/>
<dbReference type="SUPFAM" id="SSF55874">
    <property type="entry name" value="ATPase domain of HSP90 chaperone/DNA topoisomerase II/histidine kinase"/>
    <property type="match status" value="1"/>
</dbReference>
<keyword evidence="1" id="KW-0812">Transmembrane</keyword>
<dbReference type="Pfam" id="PF06580">
    <property type="entry name" value="His_kinase"/>
    <property type="match status" value="1"/>
</dbReference>
<sequence length="358" mass="41711">MPLIERFIQFTTKYRFLTHCCYWFCVYILWLFRYNAIPDPHYTLMQESVNSIFFIAFAAITSYFLAYIILPRLLHKGKTVQTVVIMVLGLYVINVFSRISVVYLLEPLIRTRPFEQESIWEIVTDIDYLFMVYFVHAFSYAFIFVFIKLLKDQYVINKRALNLEKQKADIELMALKSQLNPHFLFNTLNNIYSLSIMQSPQTSPAIARLSEILDTLLYRSSNLFVPISQEIQLLNNYIELEKLRYDDRLEISLDIQVERDVHIAPLILLSLVENSFKHGAGEDAGSPKIHIQLLLQNHLLSFVVSNTFQSKVDQQIGIGLDNISKQLNLLYPETHTFETVVAQQTFTAKLNLVLNNNT</sequence>
<keyword evidence="4" id="KW-1185">Reference proteome</keyword>
<keyword evidence="1" id="KW-1133">Transmembrane helix</keyword>
<keyword evidence="3" id="KW-0418">Kinase</keyword>
<dbReference type="EMBL" id="QLLL01000006">
    <property type="protein sequence ID" value="RAJ02352.1"/>
    <property type="molecule type" value="Genomic_DNA"/>
</dbReference>
<name>A0A327QFF8_9BACT</name>
<feature type="transmembrane region" description="Helical" evidence="1">
    <location>
        <begin position="12"/>
        <end position="32"/>
    </location>
</feature>
<dbReference type="PANTHER" id="PTHR34220">
    <property type="entry name" value="SENSOR HISTIDINE KINASE YPDA"/>
    <property type="match status" value="1"/>
</dbReference>
<evidence type="ECO:0000259" key="2">
    <source>
        <dbReference type="Pfam" id="PF06580"/>
    </source>
</evidence>
<accession>A0A327QFF8</accession>
<protein>
    <submittedName>
        <fullName evidence="3">Histidine kinase</fullName>
    </submittedName>
</protein>
<dbReference type="GO" id="GO:0000155">
    <property type="term" value="F:phosphorelay sensor kinase activity"/>
    <property type="evidence" value="ECO:0007669"/>
    <property type="project" value="InterPro"/>
</dbReference>